<reference evidence="1" key="1">
    <citation type="submission" date="2014-05" db="EMBL/GenBank/DDBJ databases">
        <authorList>
            <person name="Chronopoulou M."/>
        </authorList>
    </citation>
    <scope>NUCLEOTIDE SEQUENCE</scope>
    <source>
        <tissue evidence="1">Whole organism</tissue>
    </source>
</reference>
<sequence length="83" mass="9747">FKICSILAARIPESIILLFIKNSSSRNQGYPTFRLRHWKLPIYFHRLLYLNQIRNNTIKALSENLTINAITPRSFPICKVLFV</sequence>
<accession>A0A0K2UJR0</accession>
<evidence type="ECO:0000313" key="1">
    <source>
        <dbReference type="EMBL" id="CDW38504.1"/>
    </source>
</evidence>
<dbReference type="AlphaFoldDB" id="A0A0K2UJR0"/>
<organism evidence="1">
    <name type="scientific">Lepeophtheirus salmonis</name>
    <name type="common">Salmon louse</name>
    <name type="synonym">Caligus salmonis</name>
    <dbReference type="NCBI Taxonomy" id="72036"/>
    <lineage>
        <taxon>Eukaryota</taxon>
        <taxon>Metazoa</taxon>
        <taxon>Ecdysozoa</taxon>
        <taxon>Arthropoda</taxon>
        <taxon>Crustacea</taxon>
        <taxon>Multicrustacea</taxon>
        <taxon>Hexanauplia</taxon>
        <taxon>Copepoda</taxon>
        <taxon>Siphonostomatoida</taxon>
        <taxon>Caligidae</taxon>
        <taxon>Lepeophtheirus</taxon>
    </lineage>
</organism>
<protein>
    <submittedName>
        <fullName evidence="1">Uncharacterized protein</fullName>
    </submittedName>
</protein>
<dbReference type="EMBL" id="HACA01021143">
    <property type="protein sequence ID" value="CDW38504.1"/>
    <property type="molecule type" value="Transcribed_RNA"/>
</dbReference>
<proteinExistence type="predicted"/>
<name>A0A0K2UJR0_LEPSM</name>
<feature type="non-terminal residue" evidence="1">
    <location>
        <position position="1"/>
    </location>
</feature>